<evidence type="ECO:0000259" key="2">
    <source>
        <dbReference type="Pfam" id="PF22150"/>
    </source>
</evidence>
<sequence>MFISLKKQHGVGLVEVLISLVILAVGVLGFLALQYRAIEANSEGGNRVIAMNLARDLAERMRVNPSQLSSYLKLIVDAKSQNVASTSCYQNYCDASQLAVFDASQVVASAKSFAMSINMLPCNGNENERKCIYVAWGETSATDGSELQDCTDGSKYQTNSTCLIMEAY</sequence>
<evidence type="ECO:0000313" key="4">
    <source>
        <dbReference type="Proteomes" id="UP001243195"/>
    </source>
</evidence>
<protein>
    <submittedName>
        <fullName evidence="3">Type IV pilus modification protein PilV</fullName>
    </submittedName>
</protein>
<dbReference type="Proteomes" id="UP001243195">
    <property type="component" value="Unassembled WGS sequence"/>
</dbReference>
<gene>
    <name evidence="3" type="primary">pilV</name>
    <name evidence="3" type="ORF">RFH51_12640</name>
</gene>
<dbReference type="Pfam" id="PF07963">
    <property type="entry name" value="N_methyl"/>
    <property type="match status" value="1"/>
</dbReference>
<dbReference type="AlphaFoldDB" id="A0AAW8JL38"/>
<dbReference type="Pfam" id="PF22150">
    <property type="entry name" value="Tt1218-like"/>
    <property type="match status" value="1"/>
</dbReference>
<keyword evidence="1" id="KW-1133">Transmembrane helix</keyword>
<evidence type="ECO:0000313" key="3">
    <source>
        <dbReference type="EMBL" id="MDQ9072306.1"/>
    </source>
</evidence>
<keyword evidence="1" id="KW-0472">Membrane</keyword>
<dbReference type="InterPro" id="IPR013362">
    <property type="entry name" value="Pilus_4_PilV"/>
</dbReference>
<dbReference type="EMBL" id="JAVIDA010000018">
    <property type="protein sequence ID" value="MDQ9072306.1"/>
    <property type="molecule type" value="Genomic_DNA"/>
</dbReference>
<organism evidence="3 4">
    <name type="scientific">Acinetobacter gerneri</name>
    <dbReference type="NCBI Taxonomy" id="202952"/>
    <lineage>
        <taxon>Bacteria</taxon>
        <taxon>Pseudomonadati</taxon>
        <taxon>Pseudomonadota</taxon>
        <taxon>Gammaproteobacteria</taxon>
        <taxon>Moraxellales</taxon>
        <taxon>Moraxellaceae</taxon>
        <taxon>Acinetobacter</taxon>
    </lineage>
</organism>
<dbReference type="InterPro" id="IPR054402">
    <property type="entry name" value="Tt1218-like_dom"/>
</dbReference>
<reference evidence="3" key="1">
    <citation type="submission" date="2023-08" db="EMBL/GenBank/DDBJ databases">
        <title>Emergence of clinically-relevant ST2 carbapenem-resistant Acinetobacter baumannii strains in hospital sewages in Zhejiang, East of China.</title>
        <authorList>
            <person name="Kaichao C."/>
            <person name="Zhang R."/>
        </authorList>
    </citation>
    <scope>NUCLEOTIDE SEQUENCE</scope>
    <source>
        <strain evidence="3">M-SY-60</strain>
    </source>
</reference>
<feature type="transmembrane region" description="Helical" evidence="1">
    <location>
        <begin position="12"/>
        <end position="33"/>
    </location>
</feature>
<name>A0AAW8JL38_9GAMM</name>
<dbReference type="RefSeq" id="WP_308956726.1">
    <property type="nucleotide sequence ID" value="NZ_JAVICY010000021.1"/>
</dbReference>
<keyword evidence="1" id="KW-0812">Transmembrane</keyword>
<comment type="caution">
    <text evidence="3">The sequence shown here is derived from an EMBL/GenBank/DDBJ whole genome shotgun (WGS) entry which is preliminary data.</text>
</comment>
<dbReference type="NCBIfam" id="TIGR02523">
    <property type="entry name" value="type_IV_pilV"/>
    <property type="match status" value="1"/>
</dbReference>
<feature type="domain" description="Type IV pilin Tt1218-like" evidence="2">
    <location>
        <begin position="32"/>
        <end position="103"/>
    </location>
</feature>
<evidence type="ECO:0000256" key="1">
    <source>
        <dbReference type="SAM" id="Phobius"/>
    </source>
</evidence>
<accession>A0AAW8JL38</accession>
<proteinExistence type="predicted"/>
<dbReference type="InterPro" id="IPR012902">
    <property type="entry name" value="N_methyl_site"/>
</dbReference>